<accession>A0AAP0ILD7</accession>
<keyword evidence="3" id="KW-0862">Zinc</keyword>
<evidence type="ECO:0000256" key="2">
    <source>
        <dbReference type="ARBA" id="ARBA00022771"/>
    </source>
</evidence>
<dbReference type="Pfam" id="PF13639">
    <property type="entry name" value="zf-RING_2"/>
    <property type="match status" value="1"/>
</dbReference>
<feature type="domain" description="RING-type" evidence="5">
    <location>
        <begin position="206"/>
        <end position="247"/>
    </location>
</feature>
<evidence type="ECO:0000256" key="3">
    <source>
        <dbReference type="ARBA" id="ARBA00022833"/>
    </source>
</evidence>
<proteinExistence type="predicted"/>
<evidence type="ECO:0000259" key="5">
    <source>
        <dbReference type="PROSITE" id="PS50089"/>
    </source>
</evidence>
<dbReference type="GO" id="GO:0061630">
    <property type="term" value="F:ubiquitin protein ligase activity"/>
    <property type="evidence" value="ECO:0007669"/>
    <property type="project" value="TreeGrafter"/>
</dbReference>
<keyword evidence="1" id="KW-0479">Metal-binding</keyword>
<protein>
    <recommendedName>
        <fullName evidence="5">RING-type domain-containing protein</fullName>
    </recommendedName>
</protein>
<reference evidence="6 7" key="1">
    <citation type="submission" date="2024-01" db="EMBL/GenBank/DDBJ databases">
        <title>Genome assemblies of Stephania.</title>
        <authorList>
            <person name="Yang L."/>
        </authorList>
    </citation>
    <scope>NUCLEOTIDE SEQUENCE [LARGE SCALE GENOMIC DNA]</scope>
    <source>
        <strain evidence="6">QJT</strain>
        <tissue evidence="6">Leaf</tissue>
    </source>
</reference>
<dbReference type="Proteomes" id="UP001417504">
    <property type="component" value="Unassembled WGS sequence"/>
</dbReference>
<dbReference type="Gene3D" id="3.30.40.10">
    <property type="entry name" value="Zinc/RING finger domain, C3HC4 (zinc finger)"/>
    <property type="match status" value="1"/>
</dbReference>
<keyword evidence="7" id="KW-1185">Reference proteome</keyword>
<dbReference type="SUPFAM" id="SSF57850">
    <property type="entry name" value="RING/U-box"/>
    <property type="match status" value="1"/>
</dbReference>
<gene>
    <name evidence="6" type="ORF">Sjap_015783</name>
</gene>
<dbReference type="InterPro" id="IPR013083">
    <property type="entry name" value="Znf_RING/FYVE/PHD"/>
</dbReference>
<evidence type="ECO:0000313" key="7">
    <source>
        <dbReference type="Proteomes" id="UP001417504"/>
    </source>
</evidence>
<dbReference type="PROSITE" id="PS50089">
    <property type="entry name" value="ZF_RING_2"/>
    <property type="match status" value="1"/>
</dbReference>
<dbReference type="CDD" id="cd16454">
    <property type="entry name" value="RING-H2_PA-TM-RING"/>
    <property type="match status" value="1"/>
</dbReference>
<sequence>MLTDYKFNATILRHETSRYEVSSKEQQERKDNGKAEFCFQFYIDHKYRFMERTGDDSAFMISEEDCELCRDRFTYSVKVDPYATYCGISSLEKAVDDMLFKVDMHFFEVEAVDIYGALESIVEEAKSLAEDARAMGHKKMGMDVKIKVWSDYLYDEEEMIEMNSLESDEEVEKNRFVPALRSAIDKLEKVILKMDAIKCGSGCVNCRVCLENMEIGTEVTRMPCSHIFHPNCIDEWLDRHHVCPLCKYRMPT</sequence>
<evidence type="ECO:0000256" key="4">
    <source>
        <dbReference type="PROSITE-ProRule" id="PRU00175"/>
    </source>
</evidence>
<dbReference type="AlphaFoldDB" id="A0AAP0ILD7"/>
<dbReference type="GO" id="GO:0016567">
    <property type="term" value="P:protein ubiquitination"/>
    <property type="evidence" value="ECO:0007669"/>
    <property type="project" value="TreeGrafter"/>
</dbReference>
<dbReference type="SMART" id="SM00184">
    <property type="entry name" value="RING"/>
    <property type="match status" value="1"/>
</dbReference>
<keyword evidence="2 4" id="KW-0863">Zinc-finger</keyword>
<dbReference type="GO" id="GO:0005737">
    <property type="term" value="C:cytoplasm"/>
    <property type="evidence" value="ECO:0007669"/>
    <property type="project" value="TreeGrafter"/>
</dbReference>
<evidence type="ECO:0000256" key="1">
    <source>
        <dbReference type="ARBA" id="ARBA00022723"/>
    </source>
</evidence>
<name>A0AAP0ILD7_9MAGN</name>
<evidence type="ECO:0000313" key="6">
    <source>
        <dbReference type="EMBL" id="KAK9116836.1"/>
    </source>
</evidence>
<dbReference type="EMBL" id="JBBNAE010000006">
    <property type="protein sequence ID" value="KAK9116836.1"/>
    <property type="molecule type" value="Genomic_DNA"/>
</dbReference>
<organism evidence="6 7">
    <name type="scientific">Stephania japonica</name>
    <dbReference type="NCBI Taxonomy" id="461633"/>
    <lineage>
        <taxon>Eukaryota</taxon>
        <taxon>Viridiplantae</taxon>
        <taxon>Streptophyta</taxon>
        <taxon>Embryophyta</taxon>
        <taxon>Tracheophyta</taxon>
        <taxon>Spermatophyta</taxon>
        <taxon>Magnoliopsida</taxon>
        <taxon>Ranunculales</taxon>
        <taxon>Menispermaceae</taxon>
        <taxon>Menispermoideae</taxon>
        <taxon>Cissampelideae</taxon>
        <taxon>Stephania</taxon>
    </lineage>
</organism>
<dbReference type="PANTHER" id="PTHR15710">
    <property type="entry name" value="E3 UBIQUITIN-PROTEIN LIGASE PRAJA"/>
    <property type="match status" value="1"/>
</dbReference>
<dbReference type="PANTHER" id="PTHR15710:SF196">
    <property type="entry name" value="F6A14.12 PROTEIN-RELATED"/>
    <property type="match status" value="1"/>
</dbReference>
<dbReference type="GO" id="GO:0008270">
    <property type="term" value="F:zinc ion binding"/>
    <property type="evidence" value="ECO:0007669"/>
    <property type="project" value="UniProtKB-KW"/>
</dbReference>
<comment type="caution">
    <text evidence="6">The sequence shown here is derived from an EMBL/GenBank/DDBJ whole genome shotgun (WGS) entry which is preliminary data.</text>
</comment>
<dbReference type="InterPro" id="IPR001841">
    <property type="entry name" value="Znf_RING"/>
</dbReference>